<dbReference type="Pfam" id="PF07992">
    <property type="entry name" value="Pyr_redox_2"/>
    <property type="match status" value="1"/>
</dbReference>
<dbReference type="AlphaFoldDB" id="A0A7L6N3T1"/>
<evidence type="ECO:0000259" key="7">
    <source>
        <dbReference type="Pfam" id="PF02852"/>
    </source>
</evidence>
<dbReference type="RefSeq" id="WP_312032367.1">
    <property type="nucleotide sequence ID" value="NZ_CP051151.1"/>
</dbReference>
<keyword evidence="5 9" id="KW-0560">Oxidoreductase</keyword>
<dbReference type="InterPro" id="IPR036188">
    <property type="entry name" value="FAD/NAD-bd_sf"/>
</dbReference>
<dbReference type="PRINTS" id="PR00368">
    <property type="entry name" value="FADPNR"/>
</dbReference>
<dbReference type="KEGG" id="tbk:HF295_02975"/>
<evidence type="ECO:0000256" key="6">
    <source>
        <dbReference type="ARBA" id="ARBA00023284"/>
    </source>
</evidence>
<dbReference type="SUPFAM" id="SSF55424">
    <property type="entry name" value="FAD/NAD-linked reductases, dimerisation (C-terminal) domain"/>
    <property type="match status" value="1"/>
</dbReference>
<dbReference type="PANTHER" id="PTHR43429:SF1">
    <property type="entry name" value="NAD(P)H SULFUR OXIDOREDUCTASE (COA-DEPENDENT)"/>
    <property type="match status" value="1"/>
</dbReference>
<dbReference type="NCBIfam" id="NF007123">
    <property type="entry name" value="PRK09564.1"/>
    <property type="match status" value="1"/>
</dbReference>
<feature type="domain" description="FAD/NAD(P)-binding" evidence="8">
    <location>
        <begin position="2"/>
        <end position="281"/>
    </location>
</feature>
<evidence type="ECO:0000256" key="5">
    <source>
        <dbReference type="ARBA" id="ARBA00023002"/>
    </source>
</evidence>
<dbReference type="Proteomes" id="UP000512167">
    <property type="component" value="Chromosome"/>
</dbReference>
<feature type="domain" description="Pyridine nucleotide-disulphide oxidoreductase dimerisation" evidence="7">
    <location>
        <begin position="329"/>
        <end position="428"/>
    </location>
</feature>
<keyword evidence="6" id="KW-0676">Redox-active center</keyword>
<protein>
    <submittedName>
        <fullName evidence="9">CoA-disulfide reductase</fullName>
        <ecNumber evidence="9">1.8.1.14</ecNumber>
    </submittedName>
</protein>
<dbReference type="EC" id="1.8.1.14" evidence="9"/>
<accession>A0A7L6N3T1</accession>
<sequence>MKTIIIGGVAAGMSAASKLRRLNPKMTITVYEMGEDLSYGGCGMPYFLGDVIKDENKLLARNKDDFEKQNIQVYLNHEVTHLDYKHQSIEIFDRENKKTIKDKFDYLVIATGTKANRTNIPGSKEVNPYVLNTLEDARKIKANMKDVKEVAIIGGGYIGLEIAENFAHLGIKVHIIERAKQLLIVYDTFVAQKAKEILEKENIQIYLDEALESYEKDHQKTIIKTNNRTLSVDMVIEAIGVRPNTEFLKNSGIQMLKNGAIITNEYQETSLKNVYSAGDCSSYHHLLTKEKVFVPLGTHANKTGKIIAENIEGNQVRFKGIIGSNILKIADYAFAKTGLGFDEAKRLGLNYDFVDITAKNQSGYYPGAEPIFVRMVYDPQTKIIKGCQMVGKKGVSDRINIMALAITKELTADEFSQLDLAYAPPFSPVWDPLLVASNQIK</sequence>
<dbReference type="InterPro" id="IPR004099">
    <property type="entry name" value="Pyr_nucl-diS_OxRdtase_dimer"/>
</dbReference>
<dbReference type="SUPFAM" id="SSF51905">
    <property type="entry name" value="FAD/NAD(P)-binding domain"/>
    <property type="match status" value="1"/>
</dbReference>
<evidence type="ECO:0000256" key="1">
    <source>
        <dbReference type="ARBA" id="ARBA00001974"/>
    </source>
</evidence>
<evidence type="ECO:0000313" key="9">
    <source>
        <dbReference type="EMBL" id="QLY39878.1"/>
    </source>
</evidence>
<dbReference type="InterPro" id="IPR050260">
    <property type="entry name" value="FAD-bd_OxRdtase"/>
</dbReference>
<keyword evidence="3" id="KW-0285">Flavoprotein</keyword>
<evidence type="ECO:0000256" key="2">
    <source>
        <dbReference type="ARBA" id="ARBA00009130"/>
    </source>
</evidence>
<name>A0A7L6N3T1_9MOLU</name>
<dbReference type="EMBL" id="CP051151">
    <property type="protein sequence ID" value="QLY39878.1"/>
    <property type="molecule type" value="Genomic_DNA"/>
</dbReference>
<dbReference type="InterPro" id="IPR023753">
    <property type="entry name" value="FAD/NAD-binding_dom"/>
</dbReference>
<dbReference type="GO" id="GO:0050451">
    <property type="term" value="F:CoA-disulfide reductase (NADPH) activity"/>
    <property type="evidence" value="ECO:0007669"/>
    <property type="project" value="UniProtKB-EC"/>
</dbReference>
<keyword evidence="10" id="KW-1185">Reference proteome</keyword>
<evidence type="ECO:0000256" key="4">
    <source>
        <dbReference type="ARBA" id="ARBA00022827"/>
    </source>
</evidence>
<gene>
    <name evidence="9" type="ORF">HF295_02975</name>
</gene>
<organism evidence="9 10">
    <name type="scientific">Hujiaoplasma nucleasis</name>
    <dbReference type="NCBI Taxonomy" id="2725268"/>
    <lineage>
        <taxon>Bacteria</taxon>
        <taxon>Bacillati</taxon>
        <taxon>Mycoplasmatota</taxon>
        <taxon>Mollicutes</taxon>
        <taxon>Candidatus Izemoplasmatales</taxon>
        <taxon>Hujiaoplasmataceae</taxon>
        <taxon>Hujiaoplasma</taxon>
    </lineage>
</organism>
<proteinExistence type="inferred from homology"/>
<comment type="similarity">
    <text evidence="2">Belongs to the class-III pyridine nucleotide-disulfide oxidoreductase family.</text>
</comment>
<keyword evidence="4" id="KW-0274">FAD</keyword>
<evidence type="ECO:0000259" key="8">
    <source>
        <dbReference type="Pfam" id="PF07992"/>
    </source>
</evidence>
<dbReference type="InterPro" id="IPR016156">
    <property type="entry name" value="FAD/NAD-linked_Rdtase_dimer_sf"/>
</dbReference>
<evidence type="ECO:0000313" key="10">
    <source>
        <dbReference type="Proteomes" id="UP000512167"/>
    </source>
</evidence>
<comment type="cofactor">
    <cofactor evidence="1">
        <name>FAD</name>
        <dbReference type="ChEBI" id="CHEBI:57692"/>
    </cofactor>
</comment>
<reference evidence="9 10" key="1">
    <citation type="submission" date="2020-04" db="EMBL/GenBank/DDBJ databases">
        <authorList>
            <person name="Zheng R.K."/>
            <person name="Sun C.M."/>
        </authorList>
    </citation>
    <scope>NUCLEOTIDE SEQUENCE [LARGE SCALE GENOMIC DNA]</scope>
    <source>
        <strain evidence="10">zrk29</strain>
    </source>
</reference>
<dbReference type="Pfam" id="PF02852">
    <property type="entry name" value="Pyr_redox_dim"/>
    <property type="match status" value="1"/>
</dbReference>
<dbReference type="Gene3D" id="3.50.50.60">
    <property type="entry name" value="FAD/NAD(P)-binding domain"/>
    <property type="match status" value="2"/>
</dbReference>
<dbReference type="PANTHER" id="PTHR43429">
    <property type="entry name" value="PYRIDINE NUCLEOTIDE-DISULFIDE OXIDOREDUCTASE DOMAIN-CONTAINING"/>
    <property type="match status" value="1"/>
</dbReference>
<dbReference type="PRINTS" id="PR00411">
    <property type="entry name" value="PNDRDTASEI"/>
</dbReference>
<evidence type="ECO:0000256" key="3">
    <source>
        <dbReference type="ARBA" id="ARBA00022630"/>
    </source>
</evidence>